<dbReference type="GO" id="GO:0009446">
    <property type="term" value="P:putrescine biosynthetic process"/>
    <property type="evidence" value="ECO:0007669"/>
    <property type="project" value="InterPro"/>
</dbReference>
<evidence type="ECO:0000256" key="1">
    <source>
        <dbReference type="ARBA" id="ARBA00022801"/>
    </source>
</evidence>
<dbReference type="EMBL" id="ONZQ02000015">
    <property type="protein sequence ID" value="SPO06345.1"/>
    <property type="molecule type" value="Genomic_DNA"/>
</dbReference>
<proteinExistence type="predicted"/>
<accession>A0AAE8SYX7</accession>
<evidence type="ECO:0000313" key="2">
    <source>
        <dbReference type="EMBL" id="SPO06345.1"/>
    </source>
</evidence>
<dbReference type="GO" id="GO:0004668">
    <property type="term" value="F:protein-arginine deiminase activity"/>
    <property type="evidence" value="ECO:0007669"/>
    <property type="project" value="InterPro"/>
</dbReference>
<comment type="caution">
    <text evidence="2">The sequence shown here is derived from an EMBL/GenBank/DDBJ whole genome shotgun (WGS) entry which is preliminary data.</text>
</comment>
<dbReference type="PANTHER" id="PTHR31377:SF0">
    <property type="entry name" value="AGMATINE DEIMINASE-RELATED"/>
    <property type="match status" value="1"/>
</dbReference>
<keyword evidence="3" id="KW-1185">Reference proteome</keyword>
<dbReference type="PANTHER" id="PTHR31377">
    <property type="entry name" value="AGMATINE DEIMINASE-RELATED"/>
    <property type="match status" value="1"/>
</dbReference>
<evidence type="ECO:0000313" key="3">
    <source>
        <dbReference type="Proteomes" id="UP001187682"/>
    </source>
</evidence>
<dbReference type="Proteomes" id="UP001187682">
    <property type="component" value="Unassembled WGS sequence"/>
</dbReference>
<dbReference type="GO" id="GO:0047632">
    <property type="term" value="F:agmatine deiminase activity"/>
    <property type="evidence" value="ECO:0007669"/>
    <property type="project" value="TreeGrafter"/>
</dbReference>
<reference evidence="2" key="1">
    <citation type="submission" date="2018-03" db="EMBL/GenBank/DDBJ databases">
        <authorList>
            <person name="Guldener U."/>
        </authorList>
    </citation>
    <scope>NUCLEOTIDE SEQUENCE</scope>
</reference>
<gene>
    <name evidence="2" type="ORF">DNG_09034</name>
</gene>
<dbReference type="Pfam" id="PF04371">
    <property type="entry name" value="PAD_porph"/>
    <property type="match status" value="1"/>
</dbReference>
<protein>
    <submittedName>
        <fullName evidence="2">Related to peptidylarginine deiminase and related enzymes</fullName>
    </submittedName>
</protein>
<sequence length="351" mass="38855">MAETSLSRRGEWQPQEATIMGWPGLEGSLKLDPERLASVTKEVSFLAQAIAHFQPVVLVVGNARVDEAEKYFSTVETPFPIRLHRIDGNDLGFQMRDIAPTFVAKQDSGPVGVDYNFNGWGERDSTPTATKFAQTFLGDRGTECIKTSIVAEGGALETDGEGTLLVTESSIINDNRNPGKTREDIEDELKRTLGLEKIIWIPGRKDTDSTDRHISALARFARPGVVVLSKANEEKESDWTVTYQEALEILSSVTDAKGRPFEIIEVEEPDPTFFDSSKDGDRPVRSYVNYTLVNGGIIVPQFGDPAHDAAAIRTFQMLFGDERRIFPILIEELPKLGGGIHSSTQELPRYP</sequence>
<dbReference type="InterPro" id="IPR007466">
    <property type="entry name" value="Peptidyl-Arg-deiminase_porph"/>
</dbReference>
<name>A0AAE8SYX7_9PEZI</name>
<keyword evidence="1" id="KW-0378">Hydrolase</keyword>
<dbReference type="SUPFAM" id="SSF55909">
    <property type="entry name" value="Pentein"/>
    <property type="match status" value="1"/>
</dbReference>
<organism evidence="2 3">
    <name type="scientific">Cephalotrichum gorgonifer</name>
    <dbReference type="NCBI Taxonomy" id="2041049"/>
    <lineage>
        <taxon>Eukaryota</taxon>
        <taxon>Fungi</taxon>
        <taxon>Dikarya</taxon>
        <taxon>Ascomycota</taxon>
        <taxon>Pezizomycotina</taxon>
        <taxon>Sordariomycetes</taxon>
        <taxon>Hypocreomycetidae</taxon>
        <taxon>Microascales</taxon>
        <taxon>Microascaceae</taxon>
        <taxon>Cephalotrichum</taxon>
    </lineage>
</organism>
<dbReference type="Gene3D" id="3.75.10.10">
    <property type="entry name" value="L-arginine/glycine Amidinotransferase, Chain A"/>
    <property type="match status" value="1"/>
</dbReference>
<dbReference type="AlphaFoldDB" id="A0AAE8SYX7"/>